<dbReference type="EMBL" id="CAUYUJ010022187">
    <property type="protein sequence ID" value="CAK0909397.1"/>
    <property type="molecule type" value="Genomic_DNA"/>
</dbReference>
<reference evidence="3" key="1">
    <citation type="submission" date="2023-10" db="EMBL/GenBank/DDBJ databases">
        <authorList>
            <person name="Chen Y."/>
            <person name="Shah S."/>
            <person name="Dougan E. K."/>
            <person name="Thang M."/>
            <person name="Chan C."/>
        </authorList>
    </citation>
    <scope>NUCLEOTIDE SEQUENCE [LARGE SCALE GENOMIC DNA]</scope>
</reference>
<evidence type="ECO:0000313" key="4">
    <source>
        <dbReference type="Proteomes" id="UP001189429"/>
    </source>
</evidence>
<feature type="compositionally biased region" description="Basic residues" evidence="1">
    <location>
        <begin position="231"/>
        <end position="241"/>
    </location>
</feature>
<dbReference type="Pfam" id="PF00397">
    <property type="entry name" value="WW"/>
    <property type="match status" value="1"/>
</dbReference>
<dbReference type="Proteomes" id="UP001189429">
    <property type="component" value="Unassembled WGS sequence"/>
</dbReference>
<proteinExistence type="predicted"/>
<comment type="caution">
    <text evidence="3">The sequence shown here is derived from an EMBL/GenBank/DDBJ whole genome shotgun (WGS) entry which is preliminary data.</text>
</comment>
<evidence type="ECO:0000313" key="3">
    <source>
        <dbReference type="EMBL" id="CAK0909397.1"/>
    </source>
</evidence>
<feature type="region of interest" description="Disordered" evidence="1">
    <location>
        <begin position="215"/>
        <end position="285"/>
    </location>
</feature>
<feature type="compositionally biased region" description="Basic and acidic residues" evidence="1">
    <location>
        <begin position="242"/>
        <end position="251"/>
    </location>
</feature>
<dbReference type="PROSITE" id="PS01159">
    <property type="entry name" value="WW_DOMAIN_1"/>
    <property type="match status" value="2"/>
</dbReference>
<protein>
    <recommendedName>
        <fullName evidence="2">WW domain-containing protein</fullName>
    </recommendedName>
</protein>
<feature type="domain" description="WW" evidence="2">
    <location>
        <begin position="44"/>
        <end position="77"/>
    </location>
</feature>
<dbReference type="PANTHER" id="PTHR21715:SF0">
    <property type="entry name" value="RH04127P"/>
    <property type="match status" value="1"/>
</dbReference>
<organism evidence="3 4">
    <name type="scientific">Prorocentrum cordatum</name>
    <dbReference type="NCBI Taxonomy" id="2364126"/>
    <lineage>
        <taxon>Eukaryota</taxon>
        <taxon>Sar</taxon>
        <taxon>Alveolata</taxon>
        <taxon>Dinophyceae</taxon>
        <taxon>Prorocentrales</taxon>
        <taxon>Prorocentraceae</taxon>
        <taxon>Prorocentrum</taxon>
    </lineage>
</organism>
<dbReference type="InterPro" id="IPR001202">
    <property type="entry name" value="WW_dom"/>
</dbReference>
<dbReference type="PANTHER" id="PTHR21715">
    <property type="entry name" value="RH04127P"/>
    <property type="match status" value="1"/>
</dbReference>
<evidence type="ECO:0000256" key="1">
    <source>
        <dbReference type="SAM" id="MobiDB-lite"/>
    </source>
</evidence>
<dbReference type="InterPro" id="IPR053233">
    <property type="entry name" value="ABRA-related"/>
</dbReference>
<keyword evidence="4" id="KW-1185">Reference proteome</keyword>
<dbReference type="SUPFAM" id="SSF51045">
    <property type="entry name" value="WW domain"/>
    <property type="match status" value="2"/>
</dbReference>
<gene>
    <name evidence="3" type="ORF">PCOR1329_LOCUS83828</name>
</gene>
<evidence type="ECO:0000259" key="2">
    <source>
        <dbReference type="PROSITE" id="PS50020"/>
    </source>
</evidence>
<dbReference type="Gene3D" id="2.20.70.10">
    <property type="match status" value="2"/>
</dbReference>
<accession>A0ABN9Y9M1</accession>
<dbReference type="SMART" id="SM00456">
    <property type="entry name" value="WW"/>
    <property type="match status" value="2"/>
</dbReference>
<name>A0ABN9Y9M1_9DINO</name>
<sequence length="285" mass="31016">MDEEPRAETLQVADLEEYSRILGVEGDVSADADLLWVVQEAFNAPLPLGWSEHKDDEERVYFFHEASNASTWEHPMDAVYRELIGLVLRVRSEVDLGAEPATVVHGHLREVHQRALKGLEHWSGPYAAPDGGEYYYNKVLKVSSWECPVHEWEQELTVRLGVLCRCLLPPGARLAVDKDGSVGVSVQDDGGAAGATGPALLAALKLPLGLVRRDVGKDGQPDTPATDRSFHTARSHCSSRRSYRDGPRDPAHSPSTSAGTRASAVSAVGTPAPPVREVGVLREMD</sequence>
<dbReference type="InterPro" id="IPR036020">
    <property type="entry name" value="WW_dom_sf"/>
</dbReference>
<dbReference type="CDD" id="cd00201">
    <property type="entry name" value="WW"/>
    <property type="match status" value="2"/>
</dbReference>
<dbReference type="PROSITE" id="PS50020">
    <property type="entry name" value="WW_DOMAIN_2"/>
    <property type="match status" value="1"/>
</dbReference>